<dbReference type="OMA" id="QRKAGCR"/>
<evidence type="ECO:0000256" key="6">
    <source>
        <dbReference type="ARBA" id="ARBA00022702"/>
    </source>
</evidence>
<dbReference type="AlphaFoldDB" id="A0A3B4D7X6"/>
<evidence type="ECO:0000256" key="4">
    <source>
        <dbReference type="ARBA" id="ARBA00022525"/>
    </source>
</evidence>
<evidence type="ECO:0000256" key="5">
    <source>
        <dbReference type="ARBA" id="ARBA00022685"/>
    </source>
</evidence>
<organism evidence="10 11">
    <name type="scientific">Pygocentrus nattereri</name>
    <name type="common">Red-bellied piranha</name>
    <dbReference type="NCBI Taxonomy" id="42514"/>
    <lineage>
        <taxon>Eukaryota</taxon>
        <taxon>Metazoa</taxon>
        <taxon>Chordata</taxon>
        <taxon>Craniata</taxon>
        <taxon>Vertebrata</taxon>
        <taxon>Euteleostomi</taxon>
        <taxon>Actinopterygii</taxon>
        <taxon>Neopterygii</taxon>
        <taxon>Teleostei</taxon>
        <taxon>Ostariophysi</taxon>
        <taxon>Characiformes</taxon>
        <taxon>Characoidei</taxon>
        <taxon>Pygocentrus</taxon>
    </lineage>
</organism>
<dbReference type="InterPro" id="IPR004250">
    <property type="entry name" value="Somatostatin"/>
</dbReference>
<comment type="subcellular location">
    <subcellularLocation>
        <location evidence="2">Secreted</location>
    </subcellularLocation>
</comment>
<reference evidence="10" key="2">
    <citation type="submission" date="2025-08" db="UniProtKB">
        <authorList>
            <consortium name="Ensembl"/>
        </authorList>
    </citation>
    <scope>IDENTIFICATION</scope>
</reference>
<evidence type="ECO:0000313" key="10">
    <source>
        <dbReference type="Ensembl" id="ENSPNAP00000019221.2"/>
    </source>
</evidence>
<evidence type="ECO:0000256" key="7">
    <source>
        <dbReference type="ARBA" id="ARBA00023157"/>
    </source>
</evidence>
<dbReference type="InterPro" id="IPR018142">
    <property type="entry name" value="Somatostatin/Cortistatin_C"/>
</dbReference>
<evidence type="ECO:0000313" key="11">
    <source>
        <dbReference type="Proteomes" id="UP001501920"/>
    </source>
</evidence>
<feature type="domain" description="Somatostatin/Cortistatin C-terminal" evidence="9">
    <location>
        <begin position="85"/>
        <end position="102"/>
    </location>
</feature>
<sequence>TIYKGRFCCILPIFFFLSISSAQHAAVYYKCPSYFLLFLPLLVQELSRMLILKLLSDLEIPGDNEVLSGTDVRSDMVRQLPFPQRERKTGCRNFFWKTFTSC</sequence>
<protein>
    <recommendedName>
        <fullName evidence="9">Somatostatin/Cortistatin C-terminal domain-containing protein</fullName>
    </recommendedName>
</protein>
<feature type="signal peptide" evidence="8">
    <location>
        <begin position="1"/>
        <end position="22"/>
    </location>
</feature>
<evidence type="ECO:0000259" key="9">
    <source>
        <dbReference type="Pfam" id="PF03002"/>
    </source>
</evidence>
<proteinExistence type="inferred from homology"/>
<dbReference type="GO" id="GO:0005615">
    <property type="term" value="C:extracellular space"/>
    <property type="evidence" value="ECO:0007669"/>
    <property type="project" value="TreeGrafter"/>
</dbReference>
<keyword evidence="6" id="KW-0372">Hormone</keyword>
<keyword evidence="5" id="KW-0165">Cleavage on pair of basic residues</keyword>
<dbReference type="GO" id="GO:0005179">
    <property type="term" value="F:hormone activity"/>
    <property type="evidence" value="ECO:0007669"/>
    <property type="project" value="UniProtKB-KW"/>
</dbReference>
<accession>A0A3B4D7X6</accession>
<reference evidence="10 11" key="1">
    <citation type="submission" date="2020-10" db="EMBL/GenBank/DDBJ databases">
        <title>Pygocentrus nattereri (red-bellied piranha) genome, fPygNat1, primary haplotype.</title>
        <authorList>
            <person name="Myers G."/>
            <person name="Meyer A."/>
            <person name="Karagic N."/>
            <person name="Pippel M."/>
            <person name="Winkler S."/>
            <person name="Tracey A."/>
            <person name="Wood J."/>
            <person name="Formenti G."/>
            <person name="Howe K."/>
            <person name="Fedrigo O."/>
            <person name="Jarvis E.D."/>
        </authorList>
    </citation>
    <scope>NUCLEOTIDE SEQUENCE [LARGE SCALE GENOMIC DNA]</scope>
</reference>
<evidence type="ECO:0000256" key="8">
    <source>
        <dbReference type="SAM" id="SignalP"/>
    </source>
</evidence>
<feature type="chain" id="PRO_5043758523" description="Somatostatin/Cortistatin C-terminal domain-containing protein" evidence="8">
    <location>
        <begin position="23"/>
        <end position="102"/>
    </location>
</feature>
<keyword evidence="7" id="KW-1015">Disulfide bond</keyword>
<comment type="similarity">
    <text evidence="3">Belongs to the somatostatin family.</text>
</comment>
<dbReference type="Proteomes" id="UP001501920">
    <property type="component" value="Chromosome 2"/>
</dbReference>
<dbReference type="GO" id="GO:0030334">
    <property type="term" value="P:regulation of cell migration"/>
    <property type="evidence" value="ECO:0007669"/>
    <property type="project" value="TreeGrafter"/>
</dbReference>
<evidence type="ECO:0000256" key="2">
    <source>
        <dbReference type="ARBA" id="ARBA00004613"/>
    </source>
</evidence>
<evidence type="ECO:0000256" key="1">
    <source>
        <dbReference type="ARBA" id="ARBA00003524"/>
    </source>
</evidence>
<dbReference type="PANTHER" id="PTHR10558">
    <property type="entry name" value="SOMATOSTATIN"/>
    <property type="match status" value="1"/>
</dbReference>
<dbReference type="Pfam" id="PF03002">
    <property type="entry name" value="Somatostatin"/>
    <property type="match status" value="1"/>
</dbReference>
<keyword evidence="4" id="KW-0964">Secreted</keyword>
<evidence type="ECO:0000256" key="3">
    <source>
        <dbReference type="ARBA" id="ARBA00008327"/>
    </source>
</evidence>
<reference evidence="10" key="3">
    <citation type="submission" date="2025-09" db="UniProtKB">
        <authorList>
            <consortium name="Ensembl"/>
        </authorList>
    </citation>
    <scope>IDENTIFICATION</scope>
</reference>
<keyword evidence="8" id="KW-0732">Signal</keyword>
<keyword evidence="11" id="KW-1185">Reference proteome</keyword>
<name>A0A3B4D7X6_PYGNA</name>
<dbReference type="GeneTree" id="ENSGT01090000260185"/>
<dbReference type="PANTHER" id="PTHR10558:SF2">
    <property type="entry name" value="SOMATOSTATIN"/>
    <property type="match status" value="1"/>
</dbReference>
<comment type="function">
    <text evidence="1">Somatostatin inhibits the release of somatotropin.</text>
</comment>
<dbReference type="Ensembl" id="ENSPNAT00000028899.2">
    <property type="protein sequence ID" value="ENSPNAP00000019221.2"/>
    <property type="gene ID" value="ENSPNAG00000025861.2"/>
</dbReference>